<dbReference type="NCBIfam" id="TIGR03545">
    <property type="entry name" value="TIGR03545 family protein"/>
    <property type="match status" value="1"/>
</dbReference>
<dbReference type="EMBL" id="JABBXH010000003">
    <property type="protein sequence ID" value="NMP32233.1"/>
    <property type="molecule type" value="Genomic_DNA"/>
</dbReference>
<dbReference type="AlphaFoldDB" id="A0A7Y0LCU5"/>
<evidence type="ECO:0000313" key="4">
    <source>
        <dbReference type="EMBL" id="NMP32233.1"/>
    </source>
</evidence>
<dbReference type="InterPro" id="IPR019934">
    <property type="entry name" value="CHP03545"/>
</dbReference>
<evidence type="ECO:0000313" key="5">
    <source>
        <dbReference type="Proteomes" id="UP000568664"/>
    </source>
</evidence>
<gene>
    <name evidence="4" type="ORF">HII17_11700</name>
</gene>
<feature type="transmembrane region" description="Helical" evidence="3">
    <location>
        <begin position="6"/>
        <end position="27"/>
    </location>
</feature>
<keyword evidence="1" id="KW-0175">Coiled coil</keyword>
<accession>A0A7Y0LCU5</accession>
<feature type="compositionally biased region" description="Polar residues" evidence="2">
    <location>
        <begin position="142"/>
        <end position="152"/>
    </location>
</feature>
<evidence type="ECO:0000256" key="1">
    <source>
        <dbReference type="SAM" id="Coils"/>
    </source>
</evidence>
<feature type="region of interest" description="Disordered" evidence="2">
    <location>
        <begin position="121"/>
        <end position="152"/>
    </location>
</feature>
<protein>
    <submittedName>
        <fullName evidence="4">TIGR03545 family protein</fullName>
    </submittedName>
</protein>
<feature type="coiled-coil region" evidence="1">
    <location>
        <begin position="164"/>
        <end position="246"/>
    </location>
</feature>
<proteinExistence type="predicted"/>
<evidence type="ECO:0000256" key="3">
    <source>
        <dbReference type="SAM" id="Phobius"/>
    </source>
</evidence>
<sequence>MHYIRWQGAVAFLIIIGLIAGIAYLLAGPIAKQAIERYGAEYTGAEVNVDSVSVALMPFGLQINQLQATDPKKPENNMVSLTKADAVIELWPLIFGKTIIDSLVVENLTFGDKRQTVGQVYRAPTQDKSEDSSAKSSWLDDMQQNLPDPQSLLDNANLRTVKQAKKLEQTYATEKENLAKIKQNLPDKEKLKSFEHRVKALSKVKVKSLADLEKIKKDFEQLKAEFKQEQAQIKAMKEQVLASKENLATDITALKDAPKQDWQDISTKYQLQTIEAEDFAHLIFGDKARDYYQWAEIALTHIKSSSEQKASSQASQVNDNGRFVHFDEQQPLPEFWLKKAELSLALGQGNYRVNLEDITHQHWLINKQSKLNVVANEAGKLGELNADAQFALNAKQVVTAIGSWSVQNLPLNDIELQNSTAFNLELVKAMLAVVGQFDINNGQLALRSDFALAENEFSGNAESKLANILIDTLSSTDNLSLALSADGDWLSPTWQLDSSLNNLLSDAFKGQVSAKLNEFQSTLTSGLNEKAASSLNLGEGEMSELLQIESLLNSTDAAIDDLANSDVVKQQKKKLENKAKDKLKEKLGKLFG</sequence>
<evidence type="ECO:0000256" key="2">
    <source>
        <dbReference type="SAM" id="MobiDB-lite"/>
    </source>
</evidence>
<keyword evidence="3" id="KW-1133">Transmembrane helix</keyword>
<comment type="caution">
    <text evidence="4">The sequence shown here is derived from an EMBL/GenBank/DDBJ whole genome shotgun (WGS) entry which is preliminary data.</text>
</comment>
<keyword evidence="3" id="KW-0812">Transmembrane</keyword>
<organism evidence="4 5">
    <name type="scientific">Thalassotalea algicola</name>
    <dbReference type="NCBI Taxonomy" id="2716224"/>
    <lineage>
        <taxon>Bacteria</taxon>
        <taxon>Pseudomonadati</taxon>
        <taxon>Pseudomonadota</taxon>
        <taxon>Gammaproteobacteria</taxon>
        <taxon>Alteromonadales</taxon>
        <taxon>Colwelliaceae</taxon>
        <taxon>Thalassotalea</taxon>
    </lineage>
</organism>
<name>A0A7Y0LCU5_9GAMM</name>
<dbReference type="RefSeq" id="WP_169075538.1">
    <property type="nucleotide sequence ID" value="NZ_JABBXH010000003.1"/>
</dbReference>
<dbReference type="Proteomes" id="UP000568664">
    <property type="component" value="Unassembled WGS sequence"/>
</dbReference>
<keyword evidence="5" id="KW-1185">Reference proteome</keyword>
<keyword evidence="3" id="KW-0472">Membrane</keyword>
<reference evidence="4 5" key="1">
    <citation type="submission" date="2020-04" db="EMBL/GenBank/DDBJ databases">
        <title>Thalassotalea sp. M1531, isolated from the surface of marine red alga.</title>
        <authorList>
            <person name="Pang L."/>
            <person name="Lu D.-C."/>
        </authorList>
    </citation>
    <scope>NUCLEOTIDE SEQUENCE [LARGE SCALE GENOMIC DNA]</scope>
    <source>
        <strain evidence="4 5">M1531</strain>
    </source>
</reference>